<gene>
    <name evidence="3" type="ordered locus">AMED_0932</name>
</gene>
<dbReference type="RefSeq" id="WP_013222844.1">
    <property type="nucleotide sequence ID" value="NC_014318.1"/>
</dbReference>
<dbReference type="KEGG" id="amd:AMED_0932"/>
<keyword evidence="1" id="KW-1133">Transmembrane helix</keyword>
<evidence type="ECO:0000259" key="2">
    <source>
        <dbReference type="Pfam" id="PF08044"/>
    </source>
</evidence>
<accession>A0A0H3CZS6</accession>
<evidence type="ECO:0000313" key="4">
    <source>
        <dbReference type="Proteomes" id="UP000000328"/>
    </source>
</evidence>
<dbReference type="EMBL" id="CP002000">
    <property type="protein sequence ID" value="ADJ42751.1"/>
    <property type="molecule type" value="Genomic_DNA"/>
</dbReference>
<dbReference type="Proteomes" id="UP000000328">
    <property type="component" value="Chromosome"/>
</dbReference>
<protein>
    <recommendedName>
        <fullName evidence="2">DUF1707 domain-containing protein</fullName>
    </recommendedName>
</protein>
<dbReference type="InterPro" id="IPR012551">
    <property type="entry name" value="DUF1707_SHOCT-like"/>
</dbReference>
<evidence type="ECO:0000256" key="1">
    <source>
        <dbReference type="SAM" id="Phobius"/>
    </source>
</evidence>
<evidence type="ECO:0000313" key="3">
    <source>
        <dbReference type="EMBL" id="ADJ42751.1"/>
    </source>
</evidence>
<dbReference type="HOGENOM" id="CLU_102484_5_0_11"/>
<keyword evidence="1" id="KW-0472">Membrane</keyword>
<dbReference type="Pfam" id="PF08044">
    <property type="entry name" value="DUF1707"/>
    <property type="match status" value="1"/>
</dbReference>
<sequence length="131" mass="13964">MGDMRLSDAERQDALDVLEEHVRTGRLDIDEYGTRTAKVTAAKRVSELVPLFDDLPSPRPSALLNGASAPRVPVASSDDSALVRFLTAGAVPIAIVLALAVLILSRGRLLIISVALPLVVAMIAGARRRRS</sequence>
<feature type="domain" description="DUF1707" evidence="2">
    <location>
        <begin position="4"/>
        <end position="56"/>
    </location>
</feature>
<proteinExistence type="predicted"/>
<organism evidence="3 4">
    <name type="scientific">Amycolatopsis mediterranei (strain U-32)</name>
    <dbReference type="NCBI Taxonomy" id="749927"/>
    <lineage>
        <taxon>Bacteria</taxon>
        <taxon>Bacillati</taxon>
        <taxon>Actinomycetota</taxon>
        <taxon>Actinomycetes</taxon>
        <taxon>Pseudonocardiales</taxon>
        <taxon>Pseudonocardiaceae</taxon>
        <taxon>Amycolatopsis</taxon>
    </lineage>
</organism>
<dbReference type="AlphaFoldDB" id="A0A0H3CZS6"/>
<dbReference type="GeneID" id="92868728"/>
<feature type="transmembrane region" description="Helical" evidence="1">
    <location>
        <begin position="109"/>
        <end position="126"/>
    </location>
</feature>
<feature type="transmembrane region" description="Helical" evidence="1">
    <location>
        <begin position="81"/>
        <end position="103"/>
    </location>
</feature>
<dbReference type="OrthoDB" id="3534574at2"/>
<reference evidence="3 4" key="1">
    <citation type="journal article" date="2010" name="Cell Res.">
        <title>Complete genome sequence of the rifamycin SV-producing Amycolatopsis mediterranei U32 revealed its genetic characteristics in phylogeny and metabolism.</title>
        <authorList>
            <person name="Zhao W."/>
            <person name="Zhong Y."/>
            <person name="Yuan H."/>
            <person name="Wang J."/>
            <person name="Zheng H."/>
            <person name="Wang Y."/>
            <person name="Cen X."/>
            <person name="Xu F."/>
            <person name="Bai J."/>
            <person name="Han X."/>
            <person name="Lu G."/>
            <person name="Zhu Y."/>
            <person name="Shao Z."/>
            <person name="Yan H."/>
            <person name="Li C."/>
            <person name="Peng N."/>
            <person name="Zhang Z."/>
            <person name="Zhang Y."/>
            <person name="Lin W."/>
            <person name="Fan Y."/>
            <person name="Qin Z."/>
            <person name="Hu Y."/>
            <person name="Zhu B."/>
            <person name="Wang S."/>
            <person name="Ding X."/>
            <person name="Zhao G.P."/>
        </authorList>
    </citation>
    <scope>NUCLEOTIDE SEQUENCE [LARGE SCALE GENOMIC DNA]</scope>
    <source>
        <strain evidence="4">U-32</strain>
    </source>
</reference>
<dbReference type="eggNOG" id="COG2314">
    <property type="taxonomic scope" value="Bacteria"/>
</dbReference>
<dbReference type="PATRIC" id="fig|749927.5.peg.961"/>
<name>A0A0H3CZS6_AMYMU</name>
<keyword evidence="1" id="KW-0812">Transmembrane</keyword>